<dbReference type="Proteomes" id="UP001283361">
    <property type="component" value="Unassembled WGS sequence"/>
</dbReference>
<reference evidence="1" key="1">
    <citation type="journal article" date="2023" name="G3 (Bethesda)">
        <title>A reference genome for the long-term kleptoplast-retaining sea slug Elysia crispata morphotype clarki.</title>
        <authorList>
            <person name="Eastman K.E."/>
            <person name="Pendleton A.L."/>
            <person name="Shaikh M.A."/>
            <person name="Suttiyut T."/>
            <person name="Ogas R."/>
            <person name="Tomko P."/>
            <person name="Gavelis G."/>
            <person name="Widhalm J.R."/>
            <person name="Wisecaver J.H."/>
        </authorList>
    </citation>
    <scope>NUCLEOTIDE SEQUENCE</scope>
    <source>
        <strain evidence="1">ECLA1</strain>
    </source>
</reference>
<evidence type="ECO:0000313" key="2">
    <source>
        <dbReference type="Proteomes" id="UP001283361"/>
    </source>
</evidence>
<dbReference type="EMBL" id="JAWDGP010000673">
    <property type="protein sequence ID" value="KAK3798468.1"/>
    <property type="molecule type" value="Genomic_DNA"/>
</dbReference>
<accession>A0AAE1B2P8</accession>
<gene>
    <name evidence="1" type="ORF">RRG08_045847</name>
</gene>
<proteinExistence type="predicted"/>
<evidence type="ECO:0000313" key="1">
    <source>
        <dbReference type="EMBL" id="KAK3798468.1"/>
    </source>
</evidence>
<keyword evidence="2" id="KW-1185">Reference proteome</keyword>
<name>A0AAE1B2P8_9GAST</name>
<dbReference type="AlphaFoldDB" id="A0AAE1B2P8"/>
<organism evidence="1 2">
    <name type="scientific">Elysia crispata</name>
    <name type="common">lettuce slug</name>
    <dbReference type="NCBI Taxonomy" id="231223"/>
    <lineage>
        <taxon>Eukaryota</taxon>
        <taxon>Metazoa</taxon>
        <taxon>Spiralia</taxon>
        <taxon>Lophotrochozoa</taxon>
        <taxon>Mollusca</taxon>
        <taxon>Gastropoda</taxon>
        <taxon>Heterobranchia</taxon>
        <taxon>Euthyneura</taxon>
        <taxon>Panpulmonata</taxon>
        <taxon>Sacoglossa</taxon>
        <taxon>Placobranchoidea</taxon>
        <taxon>Plakobranchidae</taxon>
        <taxon>Elysia</taxon>
    </lineage>
</organism>
<protein>
    <submittedName>
        <fullName evidence="1">Uncharacterized protein</fullName>
    </submittedName>
</protein>
<sequence length="198" mass="22362">MQVYEQYSTGCWRLAAGIRPHIQRKSCYWCKSPAWLNTYATCKRKVQVKLADIRSFSVSSPLHSDGDLNLCLMPSNIPVTCLLPNRRVLKQDIDSVPLPAIIDIVNKLEFVYYWTASLYFLSCQHTELTRLYPMRLLAAGLAVKCLLHSGLLASSEHITSPARLVAMYPLRGRQCPFNLRMSVVDSAASTMMFFSLPA</sequence>
<comment type="caution">
    <text evidence="1">The sequence shown here is derived from an EMBL/GenBank/DDBJ whole genome shotgun (WGS) entry which is preliminary data.</text>
</comment>